<protein>
    <recommendedName>
        <fullName evidence="2">MADF domain-containing protein</fullName>
    </recommendedName>
</protein>
<dbReference type="InterPro" id="IPR006578">
    <property type="entry name" value="MADF-dom"/>
</dbReference>
<feature type="compositionally biased region" description="Polar residues" evidence="1">
    <location>
        <begin position="118"/>
        <end position="135"/>
    </location>
</feature>
<evidence type="ECO:0000259" key="2">
    <source>
        <dbReference type="PROSITE" id="PS51029"/>
    </source>
</evidence>
<evidence type="ECO:0000313" key="4">
    <source>
        <dbReference type="Proteomes" id="UP001487740"/>
    </source>
</evidence>
<dbReference type="PRINTS" id="PR01217">
    <property type="entry name" value="PRICHEXTENSN"/>
</dbReference>
<feature type="domain" description="MADF" evidence="2">
    <location>
        <begin position="5"/>
        <end position="99"/>
    </location>
</feature>
<dbReference type="PANTHER" id="PTHR12243">
    <property type="entry name" value="MADF DOMAIN TRANSCRIPTION FACTOR"/>
    <property type="match status" value="1"/>
</dbReference>
<dbReference type="Proteomes" id="UP001487740">
    <property type="component" value="Unassembled WGS sequence"/>
</dbReference>
<dbReference type="PROSITE" id="PS51029">
    <property type="entry name" value="MADF"/>
    <property type="match status" value="1"/>
</dbReference>
<dbReference type="SMART" id="SM00595">
    <property type="entry name" value="MADF"/>
    <property type="match status" value="1"/>
</dbReference>
<organism evidence="3 4">
    <name type="scientific">Scylla paramamosain</name>
    <name type="common">Mud crab</name>
    <dbReference type="NCBI Taxonomy" id="85552"/>
    <lineage>
        <taxon>Eukaryota</taxon>
        <taxon>Metazoa</taxon>
        <taxon>Ecdysozoa</taxon>
        <taxon>Arthropoda</taxon>
        <taxon>Crustacea</taxon>
        <taxon>Multicrustacea</taxon>
        <taxon>Malacostraca</taxon>
        <taxon>Eumalacostraca</taxon>
        <taxon>Eucarida</taxon>
        <taxon>Decapoda</taxon>
        <taxon>Pleocyemata</taxon>
        <taxon>Brachyura</taxon>
        <taxon>Eubrachyura</taxon>
        <taxon>Portunoidea</taxon>
        <taxon>Portunidae</taxon>
        <taxon>Portuninae</taxon>
        <taxon>Scylla</taxon>
    </lineage>
</organism>
<evidence type="ECO:0000313" key="3">
    <source>
        <dbReference type="EMBL" id="KAK8372949.1"/>
    </source>
</evidence>
<dbReference type="EMBL" id="JARAKH010001463">
    <property type="protein sequence ID" value="KAK8372949.1"/>
    <property type="molecule type" value="Genomic_DNA"/>
</dbReference>
<feature type="region of interest" description="Disordered" evidence="1">
    <location>
        <begin position="110"/>
        <end position="209"/>
    </location>
</feature>
<gene>
    <name evidence="3" type="ORF">O3P69_011814</name>
</gene>
<accession>A0AAW0SC89</accession>
<proteinExistence type="predicted"/>
<sequence>MDIEKLASLLLKEPAIWCAKDPRHHDRNYVATAWRNIASELETTVELVQKKYKSLRDQFRKELKTAPAGKSGDPGLAREEYTSRWKYFNLFFFLRDDMIGRKSSGNTTAAAAALQGVPQETQESTDSASTDNTPLLSPLSPEAGPSSVIPCPSPSPSISTPSSQTPSFRDQESQQKLGGMAKKKRVTALNKDPGQTPLLKAPTPGKTLPHISHTPLLKATTPGKTPPHISQTPLLKATTPGKTPPHISQTPLLKAPTPGKTLPHISQTPLLKAPTPGKTLPHISQTPLLQVPITN</sequence>
<dbReference type="InterPro" id="IPR039353">
    <property type="entry name" value="TF_Adf1"/>
</dbReference>
<comment type="caution">
    <text evidence="3">The sequence shown here is derived from an EMBL/GenBank/DDBJ whole genome shotgun (WGS) entry which is preliminary data.</text>
</comment>
<reference evidence="3 4" key="1">
    <citation type="submission" date="2023-03" db="EMBL/GenBank/DDBJ databases">
        <title>High-quality genome of Scylla paramamosain provides insights in environmental adaptation.</title>
        <authorList>
            <person name="Zhang L."/>
        </authorList>
    </citation>
    <scope>NUCLEOTIDE SEQUENCE [LARGE SCALE GENOMIC DNA]</scope>
    <source>
        <strain evidence="3">LZ_2023a</strain>
        <tissue evidence="3">Muscle</tissue>
    </source>
</reference>
<dbReference type="PANTHER" id="PTHR12243:SF67">
    <property type="entry name" value="COREPRESSOR OF PANGOLIN, ISOFORM A-RELATED"/>
    <property type="match status" value="1"/>
</dbReference>
<feature type="compositionally biased region" description="Low complexity" evidence="1">
    <location>
        <begin position="145"/>
        <end position="167"/>
    </location>
</feature>
<name>A0AAW0SC89_SCYPA</name>
<dbReference type="Pfam" id="PF10545">
    <property type="entry name" value="MADF_DNA_bdg"/>
    <property type="match status" value="1"/>
</dbReference>
<dbReference type="AlphaFoldDB" id="A0AAW0SC89"/>
<evidence type="ECO:0000256" key="1">
    <source>
        <dbReference type="SAM" id="MobiDB-lite"/>
    </source>
</evidence>
<keyword evidence="4" id="KW-1185">Reference proteome</keyword>